<proteinExistence type="predicted"/>
<dbReference type="AlphaFoldDB" id="A0AAW5IBQ0"/>
<dbReference type="EMBL" id="JANDWU010000019">
    <property type="protein sequence ID" value="MCP9549903.1"/>
    <property type="molecule type" value="Genomic_DNA"/>
</dbReference>
<organism evidence="1 2">
    <name type="scientific">Segatella copri</name>
    <dbReference type="NCBI Taxonomy" id="165179"/>
    <lineage>
        <taxon>Bacteria</taxon>
        <taxon>Pseudomonadati</taxon>
        <taxon>Bacteroidota</taxon>
        <taxon>Bacteroidia</taxon>
        <taxon>Bacteroidales</taxon>
        <taxon>Prevotellaceae</taxon>
        <taxon>Segatella</taxon>
    </lineage>
</organism>
<accession>A0AAW5IBQ0</accession>
<name>A0AAW5IBQ0_9BACT</name>
<protein>
    <submittedName>
        <fullName evidence="1">Uncharacterized protein</fullName>
    </submittedName>
</protein>
<dbReference type="RefSeq" id="WP_254970939.1">
    <property type="nucleotide sequence ID" value="NZ_JANDWU010000019.1"/>
</dbReference>
<evidence type="ECO:0000313" key="1">
    <source>
        <dbReference type="EMBL" id="MCP9549903.1"/>
    </source>
</evidence>
<reference evidence="1" key="1">
    <citation type="submission" date="2022-07" db="EMBL/GenBank/DDBJ databases">
        <title>Prevotella copri.</title>
        <authorList>
            <person name="Yang C."/>
        </authorList>
    </citation>
    <scope>NUCLEOTIDE SEQUENCE</scope>
    <source>
        <strain evidence="1">HF1805</strain>
    </source>
</reference>
<evidence type="ECO:0000313" key="2">
    <source>
        <dbReference type="Proteomes" id="UP001205506"/>
    </source>
</evidence>
<sequence>MNFLDKNGLNHLWTKIKASFGTAIVESSQNSNIPFVTNHQIVNVNRSGNINVYDWFQKASKGGILEVVFAGEVLESYTYCNNGNISYMYQMQGTSHGPDIANIGFLKTDYNTYARLIKMDDDKLVVAEFVQNK</sequence>
<comment type="caution">
    <text evidence="1">The sequence shown here is derived from an EMBL/GenBank/DDBJ whole genome shotgun (WGS) entry which is preliminary data.</text>
</comment>
<gene>
    <name evidence="1" type="ORF">NNC68_10520</name>
</gene>
<dbReference type="Proteomes" id="UP001205506">
    <property type="component" value="Unassembled WGS sequence"/>
</dbReference>